<dbReference type="CDD" id="cd05466">
    <property type="entry name" value="PBP2_LTTR_substrate"/>
    <property type="match status" value="1"/>
</dbReference>
<evidence type="ECO:0000256" key="2">
    <source>
        <dbReference type="ARBA" id="ARBA00023015"/>
    </source>
</evidence>
<evidence type="ECO:0000259" key="5">
    <source>
        <dbReference type="PROSITE" id="PS50931"/>
    </source>
</evidence>
<organism evidence="6 7">
    <name type="scientific">Clostridium cochlearium</name>
    <dbReference type="NCBI Taxonomy" id="1494"/>
    <lineage>
        <taxon>Bacteria</taxon>
        <taxon>Bacillati</taxon>
        <taxon>Bacillota</taxon>
        <taxon>Clostridia</taxon>
        <taxon>Eubacteriales</taxon>
        <taxon>Clostridiaceae</taxon>
        <taxon>Clostridium</taxon>
    </lineage>
</organism>
<keyword evidence="3" id="KW-0238">DNA-binding</keyword>
<evidence type="ECO:0000256" key="4">
    <source>
        <dbReference type="ARBA" id="ARBA00023163"/>
    </source>
</evidence>
<dbReference type="PANTHER" id="PTHR30126">
    <property type="entry name" value="HTH-TYPE TRANSCRIPTIONAL REGULATOR"/>
    <property type="match status" value="1"/>
</dbReference>
<proteinExistence type="inferred from homology"/>
<dbReference type="FunFam" id="1.10.10.10:FF:000001">
    <property type="entry name" value="LysR family transcriptional regulator"/>
    <property type="match status" value="1"/>
</dbReference>
<dbReference type="Proteomes" id="UP000250223">
    <property type="component" value="Unassembled WGS sequence"/>
</dbReference>
<dbReference type="Gene3D" id="3.40.190.290">
    <property type="match status" value="1"/>
</dbReference>
<dbReference type="InterPro" id="IPR005119">
    <property type="entry name" value="LysR_subst-bd"/>
</dbReference>
<dbReference type="InterPro" id="IPR036390">
    <property type="entry name" value="WH_DNA-bd_sf"/>
</dbReference>
<dbReference type="PANTHER" id="PTHR30126:SF64">
    <property type="entry name" value="HTH-TYPE TRANSCRIPTIONAL REGULATOR CITR"/>
    <property type="match status" value="1"/>
</dbReference>
<accession>A0A2X2VRU1</accession>
<dbReference type="AlphaFoldDB" id="A0A2X2VRU1"/>
<evidence type="ECO:0000256" key="1">
    <source>
        <dbReference type="ARBA" id="ARBA00009437"/>
    </source>
</evidence>
<feature type="domain" description="HTH lysR-type" evidence="5">
    <location>
        <begin position="3"/>
        <end position="60"/>
    </location>
</feature>
<dbReference type="SUPFAM" id="SSF53850">
    <property type="entry name" value="Periplasmic binding protein-like II"/>
    <property type="match status" value="1"/>
</dbReference>
<name>A0A2X2VRU1_CLOCO</name>
<dbReference type="InterPro" id="IPR036388">
    <property type="entry name" value="WH-like_DNA-bd_sf"/>
</dbReference>
<sequence>MSIKLDLYKVFSEVAKYKSFSKAAKALYMTQPAVSQAIMQLENELEIRLFTRTPRGVILTNEGELLFEYTNSAINLINVAEKKLIESKNLLMGDLKLGVGDTISRYFLLPYLEKFHSNYPNIKLKIINRTTLELCTMLKSGEIDIAICNLPIDDYSLEVTELIDIHDIFVCGKKYKNKITSSISLKELANFPLILLESKSNSRQYVEKYMLSKGIAITPEIELGSHDLLLEFAKINLGISCVIKEFSYDYLKSKELYEVQTTEVIPKRSIGVCFLKSVSLSPSSTKFVDILKK</sequence>
<keyword evidence="4" id="KW-0804">Transcription</keyword>
<evidence type="ECO:0000313" key="6">
    <source>
        <dbReference type="EMBL" id="SQB33742.1"/>
    </source>
</evidence>
<dbReference type="Pfam" id="PF00126">
    <property type="entry name" value="HTH_1"/>
    <property type="match status" value="1"/>
</dbReference>
<evidence type="ECO:0000256" key="3">
    <source>
        <dbReference type="ARBA" id="ARBA00023125"/>
    </source>
</evidence>
<dbReference type="PROSITE" id="PS50931">
    <property type="entry name" value="HTH_LYSR"/>
    <property type="match status" value="1"/>
</dbReference>
<keyword evidence="2" id="KW-0805">Transcription regulation</keyword>
<dbReference type="Pfam" id="PF03466">
    <property type="entry name" value="LysR_substrate"/>
    <property type="match status" value="1"/>
</dbReference>
<gene>
    <name evidence="6" type="primary">cynR</name>
    <name evidence="6" type="ORF">NCTC13028_00674</name>
</gene>
<dbReference type="Gene3D" id="1.10.10.10">
    <property type="entry name" value="Winged helix-like DNA-binding domain superfamily/Winged helix DNA-binding domain"/>
    <property type="match status" value="1"/>
</dbReference>
<dbReference type="GO" id="GO:0003700">
    <property type="term" value="F:DNA-binding transcription factor activity"/>
    <property type="evidence" value="ECO:0007669"/>
    <property type="project" value="InterPro"/>
</dbReference>
<dbReference type="RefSeq" id="WP_096636299.1">
    <property type="nucleotide sequence ID" value="NZ_CP173238.1"/>
</dbReference>
<dbReference type="PRINTS" id="PR00039">
    <property type="entry name" value="HTHLYSR"/>
</dbReference>
<dbReference type="InterPro" id="IPR000847">
    <property type="entry name" value="LysR_HTH_N"/>
</dbReference>
<dbReference type="SUPFAM" id="SSF46785">
    <property type="entry name" value="Winged helix' DNA-binding domain"/>
    <property type="match status" value="1"/>
</dbReference>
<reference evidence="6 7" key="1">
    <citation type="submission" date="2018-06" db="EMBL/GenBank/DDBJ databases">
        <authorList>
            <consortium name="Pathogen Informatics"/>
            <person name="Doyle S."/>
        </authorList>
    </citation>
    <scope>NUCLEOTIDE SEQUENCE [LARGE SCALE GENOMIC DNA]</scope>
    <source>
        <strain evidence="6 7">NCTC13028</strain>
    </source>
</reference>
<dbReference type="EMBL" id="UAWC01000001">
    <property type="protein sequence ID" value="SQB33742.1"/>
    <property type="molecule type" value="Genomic_DNA"/>
</dbReference>
<comment type="similarity">
    <text evidence="1">Belongs to the LysR transcriptional regulatory family.</text>
</comment>
<evidence type="ECO:0000313" key="7">
    <source>
        <dbReference type="Proteomes" id="UP000250223"/>
    </source>
</evidence>
<protein>
    <submittedName>
        <fullName evidence="6">Transcriptional regulatory protein</fullName>
    </submittedName>
</protein>
<dbReference type="GO" id="GO:0000976">
    <property type="term" value="F:transcription cis-regulatory region binding"/>
    <property type="evidence" value="ECO:0007669"/>
    <property type="project" value="TreeGrafter"/>
</dbReference>